<name>A0A9L0SU64_HORSE</name>
<dbReference type="GeneTree" id="ENSGT00390000008104"/>
<reference evidence="2" key="2">
    <citation type="submission" date="2025-08" db="UniProtKB">
        <authorList>
            <consortium name="Ensembl"/>
        </authorList>
    </citation>
    <scope>IDENTIFICATION</scope>
    <source>
        <strain evidence="2">Thoroughbred</strain>
    </source>
</reference>
<keyword evidence="3" id="KW-1185">Reference proteome</keyword>
<dbReference type="InterPro" id="IPR000225">
    <property type="entry name" value="Armadillo"/>
</dbReference>
<evidence type="ECO:0008006" key="4">
    <source>
        <dbReference type="Google" id="ProtNLM"/>
    </source>
</evidence>
<proteinExistence type="predicted"/>
<feature type="compositionally biased region" description="Basic and acidic residues" evidence="1">
    <location>
        <begin position="46"/>
        <end position="56"/>
    </location>
</feature>
<dbReference type="InterPro" id="IPR016024">
    <property type="entry name" value="ARM-type_fold"/>
</dbReference>
<dbReference type="Gene3D" id="1.25.10.10">
    <property type="entry name" value="Leucine-rich Repeat Variant"/>
    <property type="match status" value="1"/>
</dbReference>
<feature type="region of interest" description="Disordered" evidence="1">
    <location>
        <begin position="14"/>
        <end position="141"/>
    </location>
</feature>
<feature type="compositionally biased region" description="Basic and acidic residues" evidence="1">
    <location>
        <begin position="17"/>
        <end position="28"/>
    </location>
</feature>
<reference evidence="2" key="3">
    <citation type="submission" date="2025-09" db="UniProtKB">
        <authorList>
            <consortium name="Ensembl"/>
        </authorList>
    </citation>
    <scope>IDENTIFICATION</scope>
    <source>
        <strain evidence="2">Thoroughbred</strain>
    </source>
</reference>
<dbReference type="PANTHER" id="PTHR16356">
    <property type="entry name" value="TRANSMEMBRANE AND COILED-COIL DOMAIN-CONTAINING PROTEIN 6 TMCO6"/>
    <property type="match status" value="1"/>
</dbReference>
<dbReference type="PANTHER" id="PTHR16356:SF1">
    <property type="entry name" value="TRANSMEMBRANE AND COILED-COIL DOMAIN-CONTAINING PROTEIN 6"/>
    <property type="match status" value="1"/>
</dbReference>
<reference evidence="2 3" key="1">
    <citation type="journal article" date="2009" name="Science">
        <title>Genome sequence, comparative analysis, and population genetics of the domestic horse.</title>
        <authorList>
            <consortium name="Broad Institute Genome Sequencing Platform"/>
            <consortium name="Broad Institute Whole Genome Assembly Team"/>
            <person name="Wade C.M."/>
            <person name="Giulotto E."/>
            <person name="Sigurdsson S."/>
            <person name="Zoli M."/>
            <person name="Gnerre S."/>
            <person name="Imsland F."/>
            <person name="Lear T.L."/>
            <person name="Adelson D.L."/>
            <person name="Bailey E."/>
            <person name="Bellone R.R."/>
            <person name="Bloecker H."/>
            <person name="Distl O."/>
            <person name="Edgar R.C."/>
            <person name="Garber M."/>
            <person name="Leeb T."/>
            <person name="Mauceli E."/>
            <person name="MacLeod J.N."/>
            <person name="Penedo M.C.T."/>
            <person name="Raison J.M."/>
            <person name="Sharpe T."/>
            <person name="Vogel J."/>
            <person name="Andersson L."/>
            <person name="Antczak D.F."/>
            <person name="Biagi T."/>
            <person name="Binns M.M."/>
            <person name="Chowdhary B.P."/>
            <person name="Coleman S.J."/>
            <person name="Della Valle G."/>
            <person name="Fryc S."/>
            <person name="Guerin G."/>
            <person name="Hasegawa T."/>
            <person name="Hill E.W."/>
            <person name="Jurka J."/>
            <person name="Kiialainen A."/>
            <person name="Lindgren G."/>
            <person name="Liu J."/>
            <person name="Magnani E."/>
            <person name="Mickelson J.R."/>
            <person name="Murray J."/>
            <person name="Nergadze S.G."/>
            <person name="Onofrio R."/>
            <person name="Pedroni S."/>
            <person name="Piras M.F."/>
            <person name="Raudsepp T."/>
            <person name="Rocchi M."/>
            <person name="Roeed K.H."/>
            <person name="Ryder O.A."/>
            <person name="Searle S."/>
            <person name="Skow L."/>
            <person name="Swinburne J.E."/>
            <person name="Syvaenen A.C."/>
            <person name="Tozaki T."/>
            <person name="Valberg S.J."/>
            <person name="Vaudin M."/>
            <person name="White J.R."/>
            <person name="Zody M.C."/>
            <person name="Lander E.S."/>
            <person name="Lindblad-Toh K."/>
        </authorList>
    </citation>
    <scope>NUCLEOTIDE SEQUENCE [LARGE SCALE GENOMIC DNA]</scope>
    <source>
        <strain evidence="2 3">Thoroughbred</strain>
    </source>
</reference>
<dbReference type="SUPFAM" id="SSF48371">
    <property type="entry name" value="ARM repeat"/>
    <property type="match status" value="1"/>
</dbReference>
<evidence type="ECO:0000256" key="1">
    <source>
        <dbReference type="SAM" id="MobiDB-lite"/>
    </source>
</evidence>
<organism evidence="2 3">
    <name type="scientific">Equus caballus</name>
    <name type="common">Horse</name>
    <dbReference type="NCBI Taxonomy" id="9796"/>
    <lineage>
        <taxon>Eukaryota</taxon>
        <taxon>Metazoa</taxon>
        <taxon>Chordata</taxon>
        <taxon>Craniata</taxon>
        <taxon>Vertebrata</taxon>
        <taxon>Euteleostomi</taxon>
        <taxon>Mammalia</taxon>
        <taxon>Eutheria</taxon>
        <taxon>Laurasiatheria</taxon>
        <taxon>Perissodactyla</taxon>
        <taxon>Equidae</taxon>
        <taxon>Equus</taxon>
    </lineage>
</organism>
<dbReference type="AlphaFoldDB" id="A0A9L0SU64"/>
<evidence type="ECO:0000313" key="3">
    <source>
        <dbReference type="Proteomes" id="UP000002281"/>
    </source>
</evidence>
<sequence length="477" mass="51285">MWLRRQGCLRPAGCGVEELRRRRREREAGAGGRAASTGGWGYGGGDRVRRPSDRSRGSGSWVLLPRSAGSFAPSTAEGAEGAAADQQEAAERRRPGGRRRGMCGRDPWASRDPAVPAASPAGDRGKGERAGSGQPSSRLAAPRDAADLHLELCLYTLGNLIVESEAVRRQLLPQGIVPALAACVQSPHVTVLEALGYALSQLLQAKEAPEKIIPSVLGSTLPQHMLQLLQPGPKLNFGVAVEFAWCLHYITCSQVNNALLITHGALSTLGLLLLDLAGAVQRTEDAGLELLACPVLRCLSNLLTEAAVGAVGEQMQLRDERVVAALFILLQFFLQKQPSLLPEGLWLLNNLTANSPSFCTSLLSLDLIEPLLQLLPVSNVVSVLVLTVLCNVAEKGPAYCQHLWPGPLLCSLLGTLAFSDTEVVGQSLELLQLLFLYRPEAAQAFLQQSGLQALERHEKEAQLQDRVHALQQTALHR</sequence>
<accession>A0A9L0SU64</accession>
<protein>
    <recommendedName>
        <fullName evidence="4">Transmembrane and coiled-coil domains 6</fullName>
    </recommendedName>
</protein>
<feature type="compositionally biased region" description="Low complexity" evidence="1">
    <location>
        <begin position="76"/>
        <end position="87"/>
    </location>
</feature>
<dbReference type="SMART" id="SM00185">
    <property type="entry name" value="ARM"/>
    <property type="match status" value="4"/>
</dbReference>
<dbReference type="Ensembl" id="ENSECAT00000127461.1">
    <property type="protein sequence ID" value="ENSECAP00000078407.1"/>
    <property type="gene ID" value="ENSECAG00000031163.3"/>
</dbReference>
<evidence type="ECO:0000313" key="2">
    <source>
        <dbReference type="Ensembl" id="ENSECAP00000078407.1"/>
    </source>
</evidence>
<dbReference type="Proteomes" id="UP000002281">
    <property type="component" value="Chromosome 14"/>
</dbReference>
<dbReference type="InterPro" id="IPR011989">
    <property type="entry name" value="ARM-like"/>
</dbReference>